<keyword evidence="1" id="KW-1133">Transmembrane helix</keyword>
<protein>
    <submittedName>
        <fullName evidence="2">Uncharacterized protein</fullName>
    </submittedName>
</protein>
<dbReference type="AlphaFoldDB" id="A0A5N6VGX7"/>
<gene>
    <name evidence="2" type="ORF">BDV41DRAFT_554348</name>
</gene>
<organism evidence="2 3">
    <name type="scientific">Aspergillus transmontanensis</name>
    <dbReference type="NCBI Taxonomy" id="1034304"/>
    <lineage>
        <taxon>Eukaryota</taxon>
        <taxon>Fungi</taxon>
        <taxon>Dikarya</taxon>
        <taxon>Ascomycota</taxon>
        <taxon>Pezizomycotina</taxon>
        <taxon>Eurotiomycetes</taxon>
        <taxon>Eurotiomycetidae</taxon>
        <taxon>Eurotiales</taxon>
        <taxon>Aspergillaceae</taxon>
        <taxon>Aspergillus</taxon>
        <taxon>Aspergillus subgen. Circumdati</taxon>
    </lineage>
</organism>
<keyword evidence="1" id="KW-0472">Membrane</keyword>
<name>A0A5N6VGX7_9EURO</name>
<dbReference type="Proteomes" id="UP000325433">
    <property type="component" value="Unassembled WGS sequence"/>
</dbReference>
<evidence type="ECO:0000313" key="2">
    <source>
        <dbReference type="EMBL" id="KAE8307573.1"/>
    </source>
</evidence>
<evidence type="ECO:0000256" key="1">
    <source>
        <dbReference type="SAM" id="Phobius"/>
    </source>
</evidence>
<dbReference type="EMBL" id="ML738403">
    <property type="protein sequence ID" value="KAE8307573.1"/>
    <property type="molecule type" value="Genomic_DNA"/>
</dbReference>
<reference evidence="3" key="1">
    <citation type="submission" date="2019-04" db="EMBL/GenBank/DDBJ databases">
        <title>Friends and foes A comparative genomics studyof 23 Aspergillus species from section Flavi.</title>
        <authorList>
            <consortium name="DOE Joint Genome Institute"/>
            <person name="Kjaerbolling I."/>
            <person name="Vesth T."/>
            <person name="Frisvad J.C."/>
            <person name="Nybo J.L."/>
            <person name="Theobald S."/>
            <person name="Kildgaard S."/>
            <person name="Isbrandt T."/>
            <person name="Kuo A."/>
            <person name="Sato A."/>
            <person name="Lyhne E.K."/>
            <person name="Kogle M.E."/>
            <person name="Wiebenga A."/>
            <person name="Kun R.S."/>
            <person name="Lubbers R.J."/>
            <person name="Makela M.R."/>
            <person name="Barry K."/>
            <person name="Chovatia M."/>
            <person name="Clum A."/>
            <person name="Daum C."/>
            <person name="Haridas S."/>
            <person name="He G."/>
            <person name="LaButti K."/>
            <person name="Lipzen A."/>
            <person name="Mondo S."/>
            <person name="Riley R."/>
            <person name="Salamov A."/>
            <person name="Simmons B.A."/>
            <person name="Magnuson J.K."/>
            <person name="Henrissat B."/>
            <person name="Mortensen U.H."/>
            <person name="Larsen T.O."/>
            <person name="Devries R.P."/>
            <person name="Grigoriev I.V."/>
            <person name="Machida M."/>
            <person name="Baker S.E."/>
            <person name="Andersen M.R."/>
        </authorList>
    </citation>
    <scope>NUCLEOTIDE SEQUENCE [LARGE SCALE GENOMIC DNA]</scope>
    <source>
        <strain evidence="3">CBS 130015</strain>
    </source>
</reference>
<feature type="transmembrane region" description="Helical" evidence="1">
    <location>
        <begin position="42"/>
        <end position="63"/>
    </location>
</feature>
<keyword evidence="1" id="KW-0812">Transmembrane</keyword>
<proteinExistence type="predicted"/>
<accession>A0A5N6VGX7</accession>
<keyword evidence="3" id="KW-1185">Reference proteome</keyword>
<sequence length="71" mass="8305">MMEIERRMPFRRYPSDTSGGLRAIPDWDSLDITSPPHDVPTIAVSFPFLSFLYLCIYIFPPLFPTTKRKRV</sequence>
<evidence type="ECO:0000313" key="3">
    <source>
        <dbReference type="Proteomes" id="UP000325433"/>
    </source>
</evidence>